<evidence type="ECO:0000259" key="3">
    <source>
        <dbReference type="Pfam" id="PF00534"/>
    </source>
</evidence>
<dbReference type="PANTHER" id="PTHR45947:SF3">
    <property type="entry name" value="SULFOQUINOVOSYL TRANSFERASE SQD2"/>
    <property type="match status" value="1"/>
</dbReference>
<evidence type="ECO:0000313" key="5">
    <source>
        <dbReference type="EMBL" id="RNL62866.1"/>
    </source>
</evidence>
<keyword evidence="1" id="KW-0328">Glycosyltransferase</keyword>
<reference evidence="5 6" key="1">
    <citation type="submission" date="2018-11" db="EMBL/GenBank/DDBJ databases">
        <authorList>
            <person name="Li F."/>
        </authorList>
    </citation>
    <scope>NUCLEOTIDE SEQUENCE [LARGE SCALE GENOMIC DNA]</scope>
    <source>
        <strain evidence="5 6">Gsoil 097</strain>
    </source>
</reference>
<dbReference type="GO" id="GO:1901137">
    <property type="term" value="P:carbohydrate derivative biosynthetic process"/>
    <property type="evidence" value="ECO:0007669"/>
    <property type="project" value="UniProtKB-ARBA"/>
</dbReference>
<keyword evidence="6" id="KW-1185">Reference proteome</keyword>
<evidence type="ECO:0000256" key="2">
    <source>
        <dbReference type="ARBA" id="ARBA00022679"/>
    </source>
</evidence>
<dbReference type="EMBL" id="RJSE01000007">
    <property type="protein sequence ID" value="RNL62866.1"/>
    <property type="molecule type" value="Genomic_DNA"/>
</dbReference>
<keyword evidence="2 5" id="KW-0808">Transferase</keyword>
<name>A0A3N0CIM8_9ACTN</name>
<dbReference type="Pfam" id="PF00534">
    <property type="entry name" value="Glycos_transf_1"/>
    <property type="match status" value="1"/>
</dbReference>
<comment type="caution">
    <text evidence="5">The sequence shown here is derived from an EMBL/GenBank/DDBJ whole genome shotgun (WGS) entry which is preliminary data.</text>
</comment>
<dbReference type="Gene3D" id="3.40.50.2000">
    <property type="entry name" value="Glycogen Phosphorylase B"/>
    <property type="match status" value="2"/>
</dbReference>
<organism evidence="5 6">
    <name type="scientific">Nocardioides marmoriginsengisoli</name>
    <dbReference type="NCBI Taxonomy" id="661483"/>
    <lineage>
        <taxon>Bacteria</taxon>
        <taxon>Bacillati</taxon>
        <taxon>Actinomycetota</taxon>
        <taxon>Actinomycetes</taxon>
        <taxon>Propionibacteriales</taxon>
        <taxon>Nocardioidaceae</taxon>
        <taxon>Nocardioides</taxon>
    </lineage>
</organism>
<protein>
    <submittedName>
        <fullName evidence="5">Glycosyltransferase family 1 protein</fullName>
    </submittedName>
</protein>
<evidence type="ECO:0000259" key="4">
    <source>
        <dbReference type="Pfam" id="PF13439"/>
    </source>
</evidence>
<feature type="domain" description="Glycosyl transferase family 1" evidence="3">
    <location>
        <begin position="179"/>
        <end position="335"/>
    </location>
</feature>
<dbReference type="PANTHER" id="PTHR45947">
    <property type="entry name" value="SULFOQUINOVOSYL TRANSFERASE SQD2"/>
    <property type="match status" value="1"/>
</dbReference>
<dbReference type="InterPro" id="IPR050194">
    <property type="entry name" value="Glycosyltransferase_grp1"/>
</dbReference>
<evidence type="ECO:0000256" key="1">
    <source>
        <dbReference type="ARBA" id="ARBA00022676"/>
    </source>
</evidence>
<dbReference type="Proteomes" id="UP000267128">
    <property type="component" value="Unassembled WGS sequence"/>
</dbReference>
<evidence type="ECO:0000313" key="6">
    <source>
        <dbReference type="Proteomes" id="UP000267128"/>
    </source>
</evidence>
<gene>
    <name evidence="5" type="ORF">EFK50_14125</name>
</gene>
<sequence length="356" mass="38573">MILTSEGGPVRWGGLATYVDGLTQALRARGIDVQIALSPTHLLNDSAGLQSASDGVIQRSANESAVDFANRLAGQVKPGTVLYVQDPTLVEVVIALAISNRFRSIITILHLPSYDGFSYFDQPEEAERLRHDEARLFRLSNKLVAPSRFAADIIGRIHHVDPARIVVAPHGVASRPTPRSRQNAPESPLRVVSVGRIAKQKGVYEFLEVANAVQSNCFEFVVAGRALDMRYTDLMSTGPAKLLGQLSRSETDELLSTADVILSTSLHETFGLSVLEGMAAGAVPVAFDVGALSEFICDGIDGALVAPLQPDRMVARLLELHLDRELLQQMSDAAQLSATGFTWNQHLRRLAEAFAE</sequence>
<dbReference type="CDD" id="cd03801">
    <property type="entry name" value="GT4_PimA-like"/>
    <property type="match status" value="1"/>
</dbReference>
<dbReference type="GO" id="GO:0016757">
    <property type="term" value="F:glycosyltransferase activity"/>
    <property type="evidence" value="ECO:0007669"/>
    <property type="project" value="UniProtKB-KW"/>
</dbReference>
<proteinExistence type="predicted"/>
<feature type="domain" description="Glycosyltransferase subfamily 4-like N-terminal" evidence="4">
    <location>
        <begin position="12"/>
        <end position="172"/>
    </location>
</feature>
<dbReference type="Pfam" id="PF13439">
    <property type="entry name" value="Glyco_transf_4"/>
    <property type="match status" value="1"/>
</dbReference>
<dbReference type="SUPFAM" id="SSF53756">
    <property type="entry name" value="UDP-Glycosyltransferase/glycogen phosphorylase"/>
    <property type="match status" value="1"/>
</dbReference>
<accession>A0A3N0CIM8</accession>
<dbReference type="AlphaFoldDB" id="A0A3N0CIM8"/>
<dbReference type="InterPro" id="IPR028098">
    <property type="entry name" value="Glyco_trans_4-like_N"/>
</dbReference>
<dbReference type="InterPro" id="IPR001296">
    <property type="entry name" value="Glyco_trans_1"/>
</dbReference>